<feature type="compositionally biased region" description="Low complexity" evidence="8">
    <location>
        <begin position="215"/>
        <end position="252"/>
    </location>
</feature>
<evidence type="ECO:0000256" key="5">
    <source>
        <dbReference type="ARBA" id="ARBA00022833"/>
    </source>
</evidence>
<feature type="compositionally biased region" description="Low complexity" evidence="8">
    <location>
        <begin position="62"/>
        <end position="93"/>
    </location>
</feature>
<feature type="compositionally biased region" description="Polar residues" evidence="8">
    <location>
        <begin position="128"/>
        <end position="145"/>
    </location>
</feature>
<dbReference type="FunFam" id="3.30.160.60:FF:000358">
    <property type="entry name" value="zinc finger protein 24"/>
    <property type="match status" value="1"/>
</dbReference>
<dbReference type="InterPro" id="IPR013087">
    <property type="entry name" value="Znf_C2H2_type"/>
</dbReference>
<dbReference type="PROSITE" id="PS50157">
    <property type="entry name" value="ZINC_FINGER_C2H2_2"/>
    <property type="match status" value="2"/>
</dbReference>
<feature type="compositionally biased region" description="Low complexity" evidence="8">
    <location>
        <begin position="279"/>
        <end position="294"/>
    </location>
</feature>
<keyword evidence="3" id="KW-0677">Repeat</keyword>
<feature type="compositionally biased region" description="Basic residues" evidence="8">
    <location>
        <begin position="182"/>
        <end position="191"/>
    </location>
</feature>
<feature type="region of interest" description="Disordered" evidence="8">
    <location>
        <begin position="17"/>
        <end position="145"/>
    </location>
</feature>
<evidence type="ECO:0000256" key="3">
    <source>
        <dbReference type="ARBA" id="ARBA00022737"/>
    </source>
</evidence>
<dbReference type="InterPro" id="IPR036236">
    <property type="entry name" value="Znf_C2H2_sf"/>
</dbReference>
<dbReference type="GO" id="GO:0000978">
    <property type="term" value="F:RNA polymerase II cis-regulatory region sequence-specific DNA binding"/>
    <property type="evidence" value="ECO:0007669"/>
    <property type="project" value="TreeGrafter"/>
</dbReference>
<evidence type="ECO:0000256" key="2">
    <source>
        <dbReference type="ARBA" id="ARBA00022723"/>
    </source>
</evidence>
<keyword evidence="11" id="KW-1185">Reference proteome</keyword>
<feature type="compositionally biased region" description="Basic and acidic residues" evidence="8">
    <location>
        <begin position="313"/>
        <end position="331"/>
    </location>
</feature>
<feature type="compositionally biased region" description="Polar residues" evidence="8">
    <location>
        <begin position="26"/>
        <end position="39"/>
    </location>
</feature>
<keyword evidence="4 7" id="KW-0863">Zinc-finger</keyword>
<keyword evidence="6" id="KW-0539">Nucleus</keyword>
<evidence type="ECO:0000256" key="7">
    <source>
        <dbReference type="PROSITE-ProRule" id="PRU00042"/>
    </source>
</evidence>
<dbReference type="SUPFAM" id="SSF57667">
    <property type="entry name" value="beta-beta-alpha zinc fingers"/>
    <property type="match status" value="1"/>
</dbReference>
<evidence type="ECO:0000256" key="1">
    <source>
        <dbReference type="ARBA" id="ARBA00004123"/>
    </source>
</evidence>
<feature type="compositionally biased region" description="Basic and acidic residues" evidence="8">
    <location>
        <begin position="522"/>
        <end position="536"/>
    </location>
</feature>
<dbReference type="GO" id="GO:0005634">
    <property type="term" value="C:nucleus"/>
    <property type="evidence" value="ECO:0007669"/>
    <property type="project" value="UniProtKB-SubCell"/>
</dbReference>
<feature type="compositionally biased region" description="Basic and acidic residues" evidence="8">
    <location>
        <begin position="253"/>
        <end position="278"/>
    </location>
</feature>
<dbReference type="PANTHER" id="PTHR24376">
    <property type="entry name" value="ZINC FINGER PROTEIN"/>
    <property type="match status" value="1"/>
</dbReference>
<dbReference type="Gene3D" id="3.30.160.60">
    <property type="entry name" value="Classic Zinc Finger"/>
    <property type="match status" value="2"/>
</dbReference>
<comment type="subcellular location">
    <subcellularLocation>
        <location evidence="1">Nucleus</location>
    </subcellularLocation>
</comment>
<organism evidence="10 11">
    <name type="scientific">Puccinia graminis f. sp. tritici</name>
    <dbReference type="NCBI Taxonomy" id="56615"/>
    <lineage>
        <taxon>Eukaryota</taxon>
        <taxon>Fungi</taxon>
        <taxon>Dikarya</taxon>
        <taxon>Basidiomycota</taxon>
        <taxon>Pucciniomycotina</taxon>
        <taxon>Pucciniomycetes</taxon>
        <taxon>Pucciniales</taxon>
        <taxon>Pucciniaceae</taxon>
        <taxon>Puccinia</taxon>
    </lineage>
</organism>
<name>A0A5B0QXF9_PUCGR</name>
<feature type="compositionally biased region" description="Low complexity" evidence="8">
    <location>
        <begin position="40"/>
        <end position="53"/>
    </location>
</feature>
<dbReference type="EMBL" id="VSWC01000002">
    <property type="protein sequence ID" value="KAA1117986.1"/>
    <property type="molecule type" value="Genomic_DNA"/>
</dbReference>
<dbReference type="OrthoDB" id="6077919at2759"/>
<feature type="domain" description="C2H2-type" evidence="9">
    <location>
        <begin position="458"/>
        <end position="485"/>
    </location>
</feature>
<evidence type="ECO:0000256" key="4">
    <source>
        <dbReference type="ARBA" id="ARBA00022771"/>
    </source>
</evidence>
<feature type="compositionally biased region" description="Basic residues" evidence="8">
    <location>
        <begin position="295"/>
        <end position="305"/>
    </location>
</feature>
<evidence type="ECO:0000259" key="9">
    <source>
        <dbReference type="PROSITE" id="PS50157"/>
    </source>
</evidence>
<feature type="region of interest" description="Disordered" evidence="8">
    <location>
        <begin position="513"/>
        <end position="536"/>
    </location>
</feature>
<evidence type="ECO:0000313" key="10">
    <source>
        <dbReference type="EMBL" id="KAA1117986.1"/>
    </source>
</evidence>
<protein>
    <recommendedName>
        <fullName evidence="9">C2H2-type domain-containing protein</fullName>
    </recommendedName>
</protein>
<accession>A0A5B0QXF9</accession>
<dbReference type="Proteomes" id="UP000324748">
    <property type="component" value="Unassembled WGS sequence"/>
</dbReference>
<evidence type="ECO:0000313" key="11">
    <source>
        <dbReference type="Proteomes" id="UP000324748"/>
    </source>
</evidence>
<dbReference type="PROSITE" id="PS00028">
    <property type="entry name" value="ZINC_FINGER_C2H2_1"/>
    <property type="match status" value="2"/>
</dbReference>
<dbReference type="SMART" id="SM00355">
    <property type="entry name" value="ZnF_C2H2"/>
    <property type="match status" value="2"/>
</dbReference>
<dbReference type="GO" id="GO:0008270">
    <property type="term" value="F:zinc ion binding"/>
    <property type="evidence" value="ECO:0007669"/>
    <property type="project" value="UniProtKB-KW"/>
</dbReference>
<comment type="caution">
    <text evidence="10">The sequence shown here is derived from an EMBL/GenBank/DDBJ whole genome shotgun (WGS) entry which is preliminary data.</text>
</comment>
<evidence type="ECO:0000256" key="6">
    <source>
        <dbReference type="ARBA" id="ARBA00023242"/>
    </source>
</evidence>
<dbReference type="PANTHER" id="PTHR24376:SF216">
    <property type="entry name" value="ZINC FINGER PROTEIN 420-LIKE"/>
    <property type="match status" value="1"/>
</dbReference>
<dbReference type="GO" id="GO:0001228">
    <property type="term" value="F:DNA-binding transcription activator activity, RNA polymerase II-specific"/>
    <property type="evidence" value="ECO:0007669"/>
    <property type="project" value="TreeGrafter"/>
</dbReference>
<gene>
    <name evidence="10" type="ORF">PGT21_029197</name>
</gene>
<dbReference type="AlphaFoldDB" id="A0A5B0QXF9"/>
<feature type="domain" description="C2H2-type" evidence="9">
    <location>
        <begin position="428"/>
        <end position="457"/>
    </location>
</feature>
<keyword evidence="2" id="KW-0479">Metal-binding</keyword>
<reference evidence="10 11" key="1">
    <citation type="submission" date="2019-05" db="EMBL/GenBank/DDBJ databases">
        <title>Emergence of the Ug99 lineage of the wheat stem rust pathogen through somatic hybridization.</title>
        <authorList>
            <person name="Li F."/>
            <person name="Upadhyaya N.M."/>
            <person name="Sperschneider J."/>
            <person name="Matny O."/>
            <person name="Nguyen-Phuc H."/>
            <person name="Mago R."/>
            <person name="Raley C."/>
            <person name="Miller M.E."/>
            <person name="Silverstein K.A.T."/>
            <person name="Henningsen E."/>
            <person name="Hirsch C.D."/>
            <person name="Visser B."/>
            <person name="Pretorius Z.A."/>
            <person name="Steffenson B.J."/>
            <person name="Schwessinger B."/>
            <person name="Dodds P.N."/>
            <person name="Figueroa M."/>
        </authorList>
    </citation>
    <scope>NUCLEOTIDE SEQUENCE [LARGE SCALE GENOMIC DNA]</scope>
    <source>
        <strain evidence="10">21-0</strain>
    </source>
</reference>
<proteinExistence type="predicted"/>
<keyword evidence="5" id="KW-0862">Zinc</keyword>
<feature type="region of interest" description="Disordered" evidence="8">
    <location>
        <begin position="171"/>
        <end position="407"/>
    </location>
</feature>
<feature type="compositionally biased region" description="Polar residues" evidence="8">
    <location>
        <begin position="370"/>
        <end position="403"/>
    </location>
</feature>
<dbReference type="Pfam" id="PF00096">
    <property type="entry name" value="zf-C2H2"/>
    <property type="match status" value="2"/>
</dbReference>
<sequence length="536" mass="59640">MMTGTLFSDSLAAIIPTHTHDRSRQNKSSTHYPHSSHSCLRQPPLSSLPLLSTHQHHHHQQHPQQQQQQQQQQEQEQHRQQPPSQQQHPSTPSNHSRSPVHEMSDRPTLPGIASILDFAGQHRPQPPSLSTSHSHPNSTRHQSSDPVAHVLPAFVPIPPFQELNSYPSAAPYFDSKPNSSHPHQHAHRRRSSSIAVLPLDQAPSSQPHQTHLKHSASSLSSTQASRNPRPTAPESSSSSVLSSPSSSNPPARSVRDLCHPSHHPVGKEPYHSTTDRHSSSFPLSSSTASSLGTSSHHHHHHHHHQQQQQQQETGRHLTDDGLQRRHSERLTGPRSQLSHHPQPVPSPPPLQQSMDDPRSYSHKTRRESYDSLSSHRPSGGNNHQSYDSSPHQHSTSPDINSLSKIGGPIMNNNNNNNVASLGPQHHRYQCMEAGCGKTFSRPSSLKIHSYSHTGQKPFKCMRCDRAFSVQSNLKRHQKVHEKRSVAGPRALSTQLGGGPNGMVMVYDQRGSGRLIEEESADEDHGSEHGMYDRMEE</sequence>
<evidence type="ECO:0000256" key="8">
    <source>
        <dbReference type="SAM" id="MobiDB-lite"/>
    </source>
</evidence>